<keyword evidence="1" id="KW-0812">Transmembrane</keyword>
<dbReference type="InterPro" id="IPR055672">
    <property type="entry name" value="DUF7248"/>
</dbReference>
<name>A0A0A7HDC5_9CAUD</name>
<evidence type="ECO:0000313" key="3">
    <source>
        <dbReference type="Proteomes" id="UP000030716"/>
    </source>
</evidence>
<dbReference type="OrthoDB" id="38261at10239"/>
<dbReference type="RefSeq" id="YP_009207457.1">
    <property type="nucleotide sequence ID" value="NC_028894.1"/>
</dbReference>
<feature type="transmembrane region" description="Helical" evidence="1">
    <location>
        <begin position="20"/>
        <end position="42"/>
    </location>
</feature>
<evidence type="ECO:0000256" key="1">
    <source>
        <dbReference type="SAM" id="Phobius"/>
    </source>
</evidence>
<gene>
    <name evidence="2" type="ORF">VR20_278</name>
</gene>
<sequence length="68" mass="7865">MRYSSNFQKSNRRFDFMFKFIVAMIILIFIGAIAMIGFQVWIAAEVFTQIQDNGLKSVVDVIWNGAKQ</sequence>
<protein>
    <submittedName>
        <fullName evidence="2">Uncharacterized protein</fullName>
    </submittedName>
</protein>
<accession>A0A0A7HDC5</accession>
<dbReference type="KEGG" id="vg:26633956"/>
<dbReference type="Pfam" id="PF23906">
    <property type="entry name" value="DUF7248"/>
    <property type="match status" value="1"/>
</dbReference>
<proteinExistence type="predicted"/>
<keyword evidence="1" id="KW-1133">Transmembrane helix</keyword>
<reference evidence="2 3" key="1">
    <citation type="submission" date="2014-10" db="EMBL/GenBank/DDBJ databases">
        <title>VR bacteriophages - a small but diverse group of low-temperature viruses.</title>
        <authorList>
            <person name="Kaliniene L."/>
            <person name="Meskys R."/>
            <person name="Simoliunas E."/>
            <person name="Zajanckauskaite A."/>
            <person name="Truncaite L."/>
        </authorList>
    </citation>
    <scope>NUCLEOTIDE SEQUENCE [LARGE SCALE GENOMIC DNA]</scope>
</reference>
<dbReference type="Proteomes" id="UP000030716">
    <property type="component" value="Segment"/>
</dbReference>
<keyword evidence="1" id="KW-0472">Membrane</keyword>
<evidence type="ECO:0000313" key="2">
    <source>
        <dbReference type="EMBL" id="AIZ02336.1"/>
    </source>
</evidence>
<dbReference type="EMBL" id="KP007360">
    <property type="protein sequence ID" value="AIZ02336.1"/>
    <property type="molecule type" value="Genomic_DNA"/>
</dbReference>
<organism evidence="2 3">
    <name type="scientific">Escherichia phage vB_EcoM_VR20</name>
    <dbReference type="NCBI Taxonomy" id="1567027"/>
    <lineage>
        <taxon>Viruses</taxon>
        <taxon>Duplodnaviria</taxon>
        <taxon>Heunggongvirae</taxon>
        <taxon>Uroviricota</taxon>
        <taxon>Caudoviricetes</taxon>
        <taxon>Pantevenvirales</taxon>
        <taxon>Straboviridae</taxon>
        <taxon>Tevenvirinae</taxon>
        <taxon>Gaprivervirus</taxon>
        <taxon>Gaprivervirus vr20</taxon>
    </lineage>
</organism>
<dbReference type="GeneID" id="26633956"/>
<keyword evidence="3" id="KW-1185">Reference proteome</keyword>